<feature type="transmembrane region" description="Helical" evidence="7">
    <location>
        <begin position="6"/>
        <end position="25"/>
    </location>
</feature>
<evidence type="ECO:0000256" key="3">
    <source>
        <dbReference type="ARBA" id="ARBA00022989"/>
    </source>
</evidence>
<feature type="compositionally biased region" description="Basic and acidic residues" evidence="6">
    <location>
        <begin position="357"/>
        <end position="370"/>
    </location>
</feature>
<dbReference type="GeneID" id="63698766"/>
<evidence type="ECO:0000313" key="9">
    <source>
        <dbReference type="EMBL" id="EYE99286.1"/>
    </source>
</evidence>
<evidence type="ECO:0000256" key="1">
    <source>
        <dbReference type="ARBA" id="ARBA00004141"/>
    </source>
</evidence>
<evidence type="ECO:0000259" key="8">
    <source>
        <dbReference type="Pfam" id="PF20684"/>
    </source>
</evidence>
<dbReference type="AlphaFoldDB" id="A0A017SR39"/>
<feature type="domain" description="Rhodopsin" evidence="8">
    <location>
        <begin position="21"/>
        <end position="257"/>
    </location>
</feature>
<evidence type="ECO:0000256" key="6">
    <source>
        <dbReference type="SAM" id="MobiDB-lite"/>
    </source>
</evidence>
<feature type="compositionally biased region" description="Basic and acidic residues" evidence="6">
    <location>
        <begin position="323"/>
        <end position="338"/>
    </location>
</feature>
<keyword evidence="4 7" id="KW-0472">Membrane</keyword>
<reference evidence="10" key="1">
    <citation type="journal article" date="2014" name="Nat. Commun.">
        <title>Genomic adaptations of the halophilic Dead Sea filamentous fungus Eurotium rubrum.</title>
        <authorList>
            <person name="Kis-Papo T."/>
            <person name="Weig A.R."/>
            <person name="Riley R."/>
            <person name="Persoh D."/>
            <person name="Salamov A."/>
            <person name="Sun H."/>
            <person name="Lipzen A."/>
            <person name="Wasser S.P."/>
            <person name="Rambold G."/>
            <person name="Grigoriev I.V."/>
            <person name="Nevo E."/>
        </authorList>
    </citation>
    <scope>NUCLEOTIDE SEQUENCE [LARGE SCALE GENOMIC DNA]</scope>
    <source>
        <strain evidence="10">CBS 135680</strain>
    </source>
</reference>
<dbReference type="InterPro" id="IPR052337">
    <property type="entry name" value="SAT4-like"/>
</dbReference>
<gene>
    <name evidence="9" type="ORF">EURHEDRAFT_447018</name>
</gene>
<dbReference type="OrthoDB" id="10017208at2759"/>
<feature type="transmembrane region" description="Helical" evidence="7">
    <location>
        <begin position="160"/>
        <end position="181"/>
    </location>
</feature>
<evidence type="ECO:0000256" key="4">
    <source>
        <dbReference type="ARBA" id="ARBA00023136"/>
    </source>
</evidence>
<keyword evidence="10" id="KW-1185">Reference proteome</keyword>
<feature type="transmembrane region" description="Helical" evidence="7">
    <location>
        <begin position="80"/>
        <end position="103"/>
    </location>
</feature>
<keyword evidence="2 7" id="KW-0812">Transmembrane</keyword>
<evidence type="ECO:0000256" key="2">
    <source>
        <dbReference type="ARBA" id="ARBA00022692"/>
    </source>
</evidence>
<dbReference type="PANTHER" id="PTHR33048:SF47">
    <property type="entry name" value="INTEGRAL MEMBRANE PROTEIN-RELATED"/>
    <property type="match status" value="1"/>
</dbReference>
<sequence length="370" mass="41157">MPNTVAIFSIFTSLATISVALRLLTRLWVVKTAGWDDWLIVLALLTDYVFFAFAILETHYGLGISRNDLTQSQITHQLKAFYITIPFYNLTLSFTKISMLVLYLRLLPMVSKYRLAVTISLCVIPLIALWLVLSSFMFCIPVSDFWSPVSQQRCLPKEIWFLNAALQIVTDMWIVFLPMPVLARLKLPRRQKVAVVLVFGLGIFVCIVSIVRISALTELTSHDDDTRYNSPAAIWSFIEANVAIICSSLPPLRPLIIRLIPSSLLTPSASEQERPVHPYSSFVGNDNSLHFGNGGAGYEVNVTAFGRTGVQQRGSNLEPSLEVSREQSHEGQSQKEDGVGSATTGDTDSGIQVVKELQMDSDLRRSKEGA</sequence>
<dbReference type="InterPro" id="IPR049326">
    <property type="entry name" value="Rhodopsin_dom_fungi"/>
</dbReference>
<dbReference type="HOGENOM" id="CLU_028200_0_2_1"/>
<feature type="region of interest" description="Disordered" evidence="6">
    <location>
        <begin position="312"/>
        <end position="370"/>
    </location>
</feature>
<evidence type="ECO:0000256" key="5">
    <source>
        <dbReference type="ARBA" id="ARBA00038359"/>
    </source>
</evidence>
<feature type="compositionally biased region" description="Polar residues" evidence="6">
    <location>
        <begin position="341"/>
        <end position="350"/>
    </location>
</feature>
<dbReference type="GO" id="GO:0016020">
    <property type="term" value="C:membrane"/>
    <property type="evidence" value="ECO:0007669"/>
    <property type="project" value="UniProtKB-SubCell"/>
</dbReference>
<feature type="transmembrane region" description="Helical" evidence="7">
    <location>
        <begin position="37"/>
        <end position="60"/>
    </location>
</feature>
<dbReference type="PANTHER" id="PTHR33048">
    <property type="entry name" value="PTH11-LIKE INTEGRAL MEMBRANE PROTEIN (AFU_ORTHOLOGUE AFUA_5G11245)"/>
    <property type="match status" value="1"/>
</dbReference>
<comment type="similarity">
    <text evidence="5">Belongs to the SAT4 family.</text>
</comment>
<dbReference type="EMBL" id="KK088412">
    <property type="protein sequence ID" value="EYE99286.1"/>
    <property type="molecule type" value="Genomic_DNA"/>
</dbReference>
<proteinExistence type="inferred from homology"/>
<feature type="transmembrane region" description="Helical" evidence="7">
    <location>
        <begin position="193"/>
        <end position="213"/>
    </location>
</feature>
<evidence type="ECO:0000313" key="10">
    <source>
        <dbReference type="Proteomes" id="UP000019804"/>
    </source>
</evidence>
<dbReference type="Proteomes" id="UP000019804">
    <property type="component" value="Unassembled WGS sequence"/>
</dbReference>
<accession>A0A017SR39</accession>
<organism evidence="9 10">
    <name type="scientific">Aspergillus ruber (strain CBS 135680)</name>
    <dbReference type="NCBI Taxonomy" id="1388766"/>
    <lineage>
        <taxon>Eukaryota</taxon>
        <taxon>Fungi</taxon>
        <taxon>Dikarya</taxon>
        <taxon>Ascomycota</taxon>
        <taxon>Pezizomycotina</taxon>
        <taxon>Eurotiomycetes</taxon>
        <taxon>Eurotiomycetidae</taxon>
        <taxon>Eurotiales</taxon>
        <taxon>Aspergillaceae</taxon>
        <taxon>Aspergillus</taxon>
        <taxon>Aspergillus subgen. Aspergillus</taxon>
    </lineage>
</organism>
<keyword evidence="3 7" id="KW-1133">Transmembrane helix</keyword>
<comment type="subcellular location">
    <subcellularLocation>
        <location evidence="1">Membrane</location>
        <topology evidence="1">Multi-pass membrane protein</topology>
    </subcellularLocation>
</comment>
<feature type="transmembrane region" description="Helical" evidence="7">
    <location>
        <begin position="115"/>
        <end position="140"/>
    </location>
</feature>
<dbReference type="Pfam" id="PF20684">
    <property type="entry name" value="Fung_rhodopsin"/>
    <property type="match status" value="1"/>
</dbReference>
<dbReference type="RefSeq" id="XP_040642974.1">
    <property type="nucleotide sequence ID" value="XM_040783642.1"/>
</dbReference>
<evidence type="ECO:0000256" key="7">
    <source>
        <dbReference type="SAM" id="Phobius"/>
    </source>
</evidence>
<protein>
    <recommendedName>
        <fullName evidence="8">Rhodopsin domain-containing protein</fullName>
    </recommendedName>
</protein>
<name>A0A017SR39_ASPRC</name>
<dbReference type="STRING" id="1388766.A0A017SR39"/>